<sequence>MSTEISDRLNPSTATAALAADAPIVEDLPHPSRDELVLSQVLFALSDPARLDILRQLAAGPIDMARCHLQDPSVAKSTKSHLMKVLREAGVIRNQPKGRGRVLSLRRADLDCRFPGLLDAVLASLPAARSEDALG</sequence>
<dbReference type="RefSeq" id="WP_020950244.1">
    <property type="nucleotide sequence ID" value="NC_022041.1"/>
</dbReference>
<dbReference type="PRINTS" id="PR00778">
    <property type="entry name" value="HTHARSR"/>
</dbReference>
<dbReference type="PATRIC" id="fig|1367847.3.peg.1478"/>
<organism evidence="2 3">
    <name type="scientific">Paracoccus aminophilus JCM 7686</name>
    <dbReference type="NCBI Taxonomy" id="1367847"/>
    <lineage>
        <taxon>Bacteria</taxon>
        <taxon>Pseudomonadati</taxon>
        <taxon>Pseudomonadota</taxon>
        <taxon>Alphaproteobacteria</taxon>
        <taxon>Rhodobacterales</taxon>
        <taxon>Paracoccaceae</taxon>
        <taxon>Paracoccus</taxon>
    </lineage>
</organism>
<dbReference type="Gene3D" id="1.10.10.10">
    <property type="entry name" value="Winged helix-like DNA-binding domain superfamily/Winged helix DNA-binding domain"/>
    <property type="match status" value="1"/>
</dbReference>
<dbReference type="SMART" id="SM00418">
    <property type="entry name" value="HTH_ARSR"/>
    <property type="match status" value="1"/>
</dbReference>
<name>S5YTS0_PARAH</name>
<protein>
    <submittedName>
        <fullName evidence="2">Transcriptional regulator, ArsR family</fullName>
    </submittedName>
</protein>
<reference evidence="2 3" key="1">
    <citation type="journal article" date="2014" name="BMC Genomics">
        <title>Architecture and functions of a multipartite genome of the methylotrophic bacterium Paracoccus aminophilus JCM 7686, containing primary and secondary chromids.</title>
        <authorList>
            <person name="Dziewit L."/>
            <person name="Czarnecki J."/>
            <person name="Wibberg D."/>
            <person name="Radlinska M."/>
            <person name="Mrozek P."/>
            <person name="Szymczak M."/>
            <person name="Schluter A."/>
            <person name="Puhler A."/>
            <person name="Bartosik D."/>
        </authorList>
    </citation>
    <scope>NUCLEOTIDE SEQUENCE [LARGE SCALE GENOMIC DNA]</scope>
    <source>
        <strain evidence="2">JCM 7686</strain>
    </source>
</reference>
<dbReference type="InterPro" id="IPR011991">
    <property type="entry name" value="ArsR-like_HTH"/>
</dbReference>
<feature type="domain" description="HTH arsR-type" evidence="1">
    <location>
        <begin position="30"/>
        <end position="129"/>
    </location>
</feature>
<dbReference type="EMBL" id="CP006650">
    <property type="protein sequence ID" value="AGT08606.1"/>
    <property type="molecule type" value="Genomic_DNA"/>
</dbReference>
<keyword evidence="3" id="KW-1185">Reference proteome</keyword>
<dbReference type="CDD" id="cd00090">
    <property type="entry name" value="HTH_ARSR"/>
    <property type="match status" value="1"/>
</dbReference>
<dbReference type="eggNOG" id="COG0640">
    <property type="taxonomic scope" value="Bacteria"/>
</dbReference>
<evidence type="ECO:0000259" key="1">
    <source>
        <dbReference type="PROSITE" id="PS50987"/>
    </source>
</evidence>
<dbReference type="SUPFAM" id="SSF46785">
    <property type="entry name" value="Winged helix' DNA-binding domain"/>
    <property type="match status" value="1"/>
</dbReference>
<dbReference type="PROSITE" id="PS50987">
    <property type="entry name" value="HTH_ARSR_2"/>
    <property type="match status" value="1"/>
</dbReference>
<dbReference type="InterPro" id="IPR001845">
    <property type="entry name" value="HTH_ArsR_DNA-bd_dom"/>
</dbReference>
<dbReference type="Proteomes" id="UP000015480">
    <property type="component" value="Chromosome"/>
</dbReference>
<evidence type="ECO:0000313" key="3">
    <source>
        <dbReference type="Proteomes" id="UP000015480"/>
    </source>
</evidence>
<accession>S5YTS0</accession>
<dbReference type="HOGENOM" id="CLU_097806_4_2_5"/>
<dbReference type="GO" id="GO:0003700">
    <property type="term" value="F:DNA-binding transcription factor activity"/>
    <property type="evidence" value="ECO:0007669"/>
    <property type="project" value="InterPro"/>
</dbReference>
<dbReference type="InterPro" id="IPR036390">
    <property type="entry name" value="WH_DNA-bd_sf"/>
</dbReference>
<gene>
    <name evidence="2" type="ORF">JCM7686_1505</name>
</gene>
<dbReference type="InterPro" id="IPR036388">
    <property type="entry name" value="WH-like_DNA-bd_sf"/>
</dbReference>
<dbReference type="AlphaFoldDB" id="S5YTS0"/>
<proteinExistence type="predicted"/>
<evidence type="ECO:0000313" key="2">
    <source>
        <dbReference type="EMBL" id="AGT08606.1"/>
    </source>
</evidence>
<dbReference type="KEGG" id="pami:JCM7686_1505"/>